<dbReference type="RefSeq" id="WP_345733176.1">
    <property type="nucleotide sequence ID" value="NZ_BAAAYN010000063.1"/>
</dbReference>
<name>A0ABP6TBV7_9ACTN</name>
<accession>A0ABP6TBV7</accession>
<gene>
    <name evidence="1" type="ORF">GCM10020369_76130</name>
</gene>
<reference evidence="2" key="1">
    <citation type="journal article" date="2019" name="Int. J. Syst. Evol. Microbiol.">
        <title>The Global Catalogue of Microorganisms (GCM) 10K type strain sequencing project: providing services to taxonomists for standard genome sequencing and annotation.</title>
        <authorList>
            <consortium name="The Broad Institute Genomics Platform"/>
            <consortium name="The Broad Institute Genome Sequencing Center for Infectious Disease"/>
            <person name="Wu L."/>
            <person name="Ma J."/>
        </authorList>
    </citation>
    <scope>NUCLEOTIDE SEQUENCE [LARGE SCALE GENOMIC DNA]</scope>
    <source>
        <strain evidence="2">JCM 9458</strain>
    </source>
</reference>
<evidence type="ECO:0000313" key="1">
    <source>
        <dbReference type="EMBL" id="GAA3397101.1"/>
    </source>
</evidence>
<proteinExistence type="predicted"/>
<dbReference type="Proteomes" id="UP001501676">
    <property type="component" value="Unassembled WGS sequence"/>
</dbReference>
<comment type="caution">
    <text evidence="1">The sequence shown here is derived from an EMBL/GenBank/DDBJ whole genome shotgun (WGS) entry which is preliminary data.</text>
</comment>
<evidence type="ECO:0000313" key="2">
    <source>
        <dbReference type="Proteomes" id="UP001501676"/>
    </source>
</evidence>
<keyword evidence="2" id="KW-1185">Reference proteome</keyword>
<sequence>MPSDHLFAAASVGNHPSSVAEVPVVRDRRRRGQQVELVGTIHTIDVVENTVTIVDSQDGRRVHPELTVRLTAHATITVDGKRRVLSSLPVGQKLIVTGVLDGAVLTSSEVHALTLTGLFAV</sequence>
<organism evidence="1 2">
    <name type="scientific">Cryptosporangium minutisporangium</name>
    <dbReference type="NCBI Taxonomy" id="113569"/>
    <lineage>
        <taxon>Bacteria</taxon>
        <taxon>Bacillati</taxon>
        <taxon>Actinomycetota</taxon>
        <taxon>Actinomycetes</taxon>
        <taxon>Cryptosporangiales</taxon>
        <taxon>Cryptosporangiaceae</taxon>
        <taxon>Cryptosporangium</taxon>
    </lineage>
</organism>
<protein>
    <recommendedName>
        <fullName evidence="3">DUF5666 domain-containing protein</fullName>
    </recommendedName>
</protein>
<dbReference type="EMBL" id="BAAAYN010000063">
    <property type="protein sequence ID" value="GAA3397101.1"/>
    <property type="molecule type" value="Genomic_DNA"/>
</dbReference>
<evidence type="ECO:0008006" key="3">
    <source>
        <dbReference type="Google" id="ProtNLM"/>
    </source>
</evidence>